<dbReference type="InterPro" id="IPR003439">
    <property type="entry name" value="ABC_transporter-like_ATP-bd"/>
</dbReference>
<keyword evidence="8 10" id="KW-1133">Transmembrane helix</keyword>
<keyword evidence="3" id="KW-1003">Cell membrane</keyword>
<name>A0A2K3UYX1_9DEIO</name>
<keyword evidence="6" id="KW-0547">Nucleotide-binding</keyword>
<dbReference type="InterPro" id="IPR011527">
    <property type="entry name" value="ABC1_TM_dom"/>
</dbReference>
<dbReference type="Pfam" id="PF00005">
    <property type="entry name" value="ABC_tran"/>
    <property type="match status" value="1"/>
</dbReference>
<dbReference type="GO" id="GO:0015421">
    <property type="term" value="F:ABC-type oligopeptide transporter activity"/>
    <property type="evidence" value="ECO:0007669"/>
    <property type="project" value="TreeGrafter"/>
</dbReference>
<evidence type="ECO:0000313" key="14">
    <source>
        <dbReference type="Proteomes" id="UP000236379"/>
    </source>
</evidence>
<dbReference type="InterPro" id="IPR027417">
    <property type="entry name" value="P-loop_NTPase"/>
</dbReference>
<feature type="domain" description="ABC transporter" evidence="11">
    <location>
        <begin position="343"/>
        <end position="577"/>
    </location>
</feature>
<dbReference type="Gene3D" id="1.20.1560.10">
    <property type="entry name" value="ABC transporter type 1, transmembrane domain"/>
    <property type="match status" value="1"/>
</dbReference>
<dbReference type="PROSITE" id="PS50893">
    <property type="entry name" value="ABC_TRANSPORTER_2"/>
    <property type="match status" value="1"/>
</dbReference>
<feature type="transmembrane region" description="Helical" evidence="10">
    <location>
        <begin position="262"/>
        <end position="285"/>
    </location>
</feature>
<dbReference type="InterPro" id="IPR036640">
    <property type="entry name" value="ABC1_TM_sf"/>
</dbReference>
<evidence type="ECO:0000259" key="11">
    <source>
        <dbReference type="PROSITE" id="PS50893"/>
    </source>
</evidence>
<dbReference type="InterPro" id="IPR039421">
    <property type="entry name" value="Type_1_exporter"/>
</dbReference>
<comment type="subcellular location">
    <subcellularLocation>
        <location evidence="1">Cell membrane</location>
        <topology evidence="1">Multi-pass membrane protein</topology>
    </subcellularLocation>
</comment>
<dbReference type="InterPro" id="IPR003593">
    <property type="entry name" value="AAA+_ATPase"/>
</dbReference>
<keyword evidence="2" id="KW-0813">Transport</keyword>
<dbReference type="GO" id="GO:0005524">
    <property type="term" value="F:ATP binding"/>
    <property type="evidence" value="ECO:0007669"/>
    <property type="project" value="UniProtKB-KW"/>
</dbReference>
<evidence type="ECO:0000256" key="4">
    <source>
        <dbReference type="ARBA" id="ARBA00022519"/>
    </source>
</evidence>
<keyword evidence="4" id="KW-0997">Cell inner membrane</keyword>
<evidence type="ECO:0000256" key="2">
    <source>
        <dbReference type="ARBA" id="ARBA00022448"/>
    </source>
</evidence>
<evidence type="ECO:0000256" key="8">
    <source>
        <dbReference type="ARBA" id="ARBA00022989"/>
    </source>
</evidence>
<accession>A0A2K3UYX1</accession>
<dbReference type="InterPro" id="IPR017871">
    <property type="entry name" value="ABC_transporter-like_CS"/>
</dbReference>
<dbReference type="SUPFAM" id="SSF52540">
    <property type="entry name" value="P-loop containing nucleoside triphosphate hydrolases"/>
    <property type="match status" value="1"/>
</dbReference>
<dbReference type="Gene3D" id="3.40.50.300">
    <property type="entry name" value="P-loop containing nucleotide triphosphate hydrolases"/>
    <property type="match status" value="1"/>
</dbReference>
<dbReference type="RefSeq" id="WP_103312178.1">
    <property type="nucleotide sequence ID" value="NZ_PPPD01000001.1"/>
</dbReference>
<evidence type="ECO:0000256" key="3">
    <source>
        <dbReference type="ARBA" id="ARBA00022475"/>
    </source>
</evidence>
<dbReference type="OrthoDB" id="9769895at2"/>
<sequence length="587" mass="62765">MPAPSSPPTPLRRLYGLLTPYRRTVGLGLALLLGSVAAELYPPLVWIRVVDQGLPAGDWAFIGGHLALLVGVFGIQQLLSAWRGLLLERAGQAFTRDLRLALYRKLQGQSAAYFESQRSGDLIARVTGDVDALQDVLVRGTDAVLANALRVLGVVGIFIALQPLLGVLTTLPMLAVGAMLWRYGRTVQPAYRAARERLGDLSALIGDRLAGIRVVQGFARESDETARIGALGQQLYEEGVKAVTIRNRAFPRARFVGNLGNVIMLGGGAWLILAGQFTLGGLLAYRGYGRYFYGPIDDLVNIGDLLQRAQASGRRVFEVLDAPVSVQEGPGARPLPSPVRGEIAFEHVTFGYDPARPILQNLTLHIPAGQRVALLGESGAGKSTLLGLVTRSHDPQQGSVRLDGLDVRALTLGSLRQHAAVMAQDTFLFHDTVAHNVRYARPAATDAEVEDALRAAHALAFVRALPDGLDTVVGERGVKLSGGQRQRLSIARTLLARPSVLLLDEPTSAVDAGSEAQVVAALDVLMRGRTALIVTHRLSLARTADRVIVLAGGRIVEDGPPDRLRAEDGAYAALERAASVDFGEAVT</sequence>
<keyword evidence="9 10" id="KW-0472">Membrane</keyword>
<dbReference type="Proteomes" id="UP000236379">
    <property type="component" value="Unassembled WGS sequence"/>
</dbReference>
<dbReference type="PANTHER" id="PTHR43394:SF1">
    <property type="entry name" value="ATP-BINDING CASSETTE SUB-FAMILY B MEMBER 10, MITOCHONDRIAL"/>
    <property type="match status" value="1"/>
</dbReference>
<organism evidence="13 14">
    <name type="scientific">Deinococcus koreensis</name>
    <dbReference type="NCBI Taxonomy" id="2054903"/>
    <lineage>
        <taxon>Bacteria</taxon>
        <taxon>Thermotogati</taxon>
        <taxon>Deinococcota</taxon>
        <taxon>Deinococci</taxon>
        <taxon>Deinococcales</taxon>
        <taxon>Deinococcaceae</taxon>
        <taxon>Deinococcus</taxon>
    </lineage>
</organism>
<keyword evidence="14" id="KW-1185">Reference proteome</keyword>
<keyword evidence="5 10" id="KW-0812">Transmembrane</keyword>
<evidence type="ECO:0000256" key="5">
    <source>
        <dbReference type="ARBA" id="ARBA00022692"/>
    </source>
</evidence>
<dbReference type="PANTHER" id="PTHR43394">
    <property type="entry name" value="ATP-DEPENDENT PERMEASE MDL1, MITOCHONDRIAL"/>
    <property type="match status" value="1"/>
</dbReference>
<gene>
    <name evidence="13" type="ORF">CVO96_10430</name>
</gene>
<dbReference type="GO" id="GO:0016887">
    <property type="term" value="F:ATP hydrolysis activity"/>
    <property type="evidence" value="ECO:0007669"/>
    <property type="project" value="InterPro"/>
</dbReference>
<dbReference type="AlphaFoldDB" id="A0A2K3UYX1"/>
<dbReference type="SUPFAM" id="SSF90123">
    <property type="entry name" value="ABC transporter transmembrane region"/>
    <property type="match status" value="1"/>
</dbReference>
<evidence type="ECO:0000256" key="1">
    <source>
        <dbReference type="ARBA" id="ARBA00004651"/>
    </source>
</evidence>
<dbReference type="Pfam" id="PF00664">
    <property type="entry name" value="ABC_membrane"/>
    <property type="match status" value="1"/>
</dbReference>
<feature type="domain" description="ABC transmembrane type-1" evidence="12">
    <location>
        <begin position="27"/>
        <end position="308"/>
    </location>
</feature>
<feature type="transmembrane region" description="Helical" evidence="10">
    <location>
        <begin position="62"/>
        <end position="82"/>
    </location>
</feature>
<evidence type="ECO:0000256" key="10">
    <source>
        <dbReference type="SAM" id="Phobius"/>
    </source>
</evidence>
<evidence type="ECO:0000259" key="12">
    <source>
        <dbReference type="PROSITE" id="PS50929"/>
    </source>
</evidence>
<feature type="transmembrane region" description="Helical" evidence="10">
    <location>
        <begin position="151"/>
        <end position="181"/>
    </location>
</feature>
<comment type="caution">
    <text evidence="13">The sequence shown here is derived from an EMBL/GenBank/DDBJ whole genome shotgun (WGS) entry which is preliminary data.</text>
</comment>
<reference evidence="13 14" key="1">
    <citation type="submission" date="2018-01" db="EMBL/GenBank/DDBJ databases">
        <title>Deinococcus koreensis sp. nov., a radiation-resistant bacterium isolated from river water.</title>
        <authorList>
            <person name="Choi A."/>
        </authorList>
    </citation>
    <scope>NUCLEOTIDE SEQUENCE [LARGE SCALE GENOMIC DNA]</scope>
    <source>
        <strain evidence="13 14">SJW1-2</strain>
    </source>
</reference>
<proteinExistence type="predicted"/>
<keyword evidence="7 13" id="KW-0067">ATP-binding</keyword>
<evidence type="ECO:0000256" key="9">
    <source>
        <dbReference type="ARBA" id="ARBA00023136"/>
    </source>
</evidence>
<dbReference type="EMBL" id="PPPD01000001">
    <property type="protein sequence ID" value="PNY81737.1"/>
    <property type="molecule type" value="Genomic_DNA"/>
</dbReference>
<dbReference type="SMART" id="SM00382">
    <property type="entry name" value="AAA"/>
    <property type="match status" value="1"/>
</dbReference>
<evidence type="ECO:0000256" key="7">
    <source>
        <dbReference type="ARBA" id="ARBA00022840"/>
    </source>
</evidence>
<dbReference type="CDD" id="cd18778">
    <property type="entry name" value="ABC_6TM_exporter_like"/>
    <property type="match status" value="1"/>
</dbReference>
<dbReference type="PROSITE" id="PS50929">
    <property type="entry name" value="ABC_TM1F"/>
    <property type="match status" value="1"/>
</dbReference>
<dbReference type="GO" id="GO:0005886">
    <property type="term" value="C:plasma membrane"/>
    <property type="evidence" value="ECO:0007669"/>
    <property type="project" value="UniProtKB-SubCell"/>
</dbReference>
<dbReference type="FunFam" id="3.40.50.300:FF:001001">
    <property type="entry name" value="Multidrug ABC transporter ATP-binding protein"/>
    <property type="match status" value="1"/>
</dbReference>
<protein>
    <submittedName>
        <fullName evidence="13">ABC transporter ATP-binding protein</fullName>
    </submittedName>
</protein>
<evidence type="ECO:0000256" key="6">
    <source>
        <dbReference type="ARBA" id="ARBA00022741"/>
    </source>
</evidence>
<dbReference type="PROSITE" id="PS00211">
    <property type="entry name" value="ABC_TRANSPORTER_1"/>
    <property type="match status" value="1"/>
</dbReference>
<evidence type="ECO:0000313" key="13">
    <source>
        <dbReference type="EMBL" id="PNY81737.1"/>
    </source>
</evidence>